<keyword evidence="3" id="KW-0804">Transcription</keyword>
<organism evidence="5 6">
    <name type="scientific">Actinospica durhamensis</name>
    <dbReference type="NCBI Taxonomy" id="1508375"/>
    <lineage>
        <taxon>Bacteria</taxon>
        <taxon>Bacillati</taxon>
        <taxon>Actinomycetota</taxon>
        <taxon>Actinomycetes</taxon>
        <taxon>Catenulisporales</taxon>
        <taxon>Actinospicaceae</taxon>
        <taxon>Actinospica</taxon>
    </lineage>
</organism>
<dbReference type="SMART" id="SM00421">
    <property type="entry name" value="HTH_LUXR"/>
    <property type="match status" value="1"/>
</dbReference>
<gene>
    <name evidence="5" type="ORF">KDL01_16570</name>
</gene>
<accession>A0A941EVW1</accession>
<dbReference type="GO" id="GO:0003677">
    <property type="term" value="F:DNA binding"/>
    <property type="evidence" value="ECO:0007669"/>
    <property type="project" value="UniProtKB-KW"/>
</dbReference>
<evidence type="ECO:0000259" key="4">
    <source>
        <dbReference type="PROSITE" id="PS50043"/>
    </source>
</evidence>
<dbReference type="Gene3D" id="1.10.10.10">
    <property type="entry name" value="Winged helix-like DNA-binding domain superfamily/Winged helix DNA-binding domain"/>
    <property type="match status" value="1"/>
</dbReference>
<dbReference type="Proteomes" id="UP000675781">
    <property type="component" value="Unassembled WGS sequence"/>
</dbReference>
<dbReference type="EMBL" id="JAGSOG010000074">
    <property type="protein sequence ID" value="MBR7834889.1"/>
    <property type="molecule type" value="Genomic_DNA"/>
</dbReference>
<dbReference type="PROSITE" id="PS00622">
    <property type="entry name" value="HTH_LUXR_1"/>
    <property type="match status" value="1"/>
</dbReference>
<evidence type="ECO:0000256" key="2">
    <source>
        <dbReference type="ARBA" id="ARBA00023125"/>
    </source>
</evidence>
<dbReference type="CDD" id="cd06170">
    <property type="entry name" value="LuxR_C_like"/>
    <property type="match status" value="1"/>
</dbReference>
<proteinExistence type="predicted"/>
<evidence type="ECO:0000313" key="6">
    <source>
        <dbReference type="Proteomes" id="UP000675781"/>
    </source>
</evidence>
<dbReference type="AlphaFoldDB" id="A0A941EVW1"/>
<dbReference type="InterPro" id="IPR036388">
    <property type="entry name" value="WH-like_DNA-bd_sf"/>
</dbReference>
<reference evidence="5" key="1">
    <citation type="submission" date="2021-04" db="EMBL/GenBank/DDBJ databases">
        <title>Genome based classification of Actinospica acidithermotolerans sp. nov., an actinobacterium isolated from an Indonesian hot spring.</title>
        <authorList>
            <person name="Kusuma A.B."/>
            <person name="Putra K.E."/>
            <person name="Nafisah S."/>
            <person name="Loh J."/>
            <person name="Nouioui I."/>
            <person name="Goodfellow M."/>
        </authorList>
    </citation>
    <scope>NUCLEOTIDE SEQUENCE</scope>
    <source>
        <strain evidence="5">CSCA 57</strain>
    </source>
</reference>
<dbReference type="InterPro" id="IPR016032">
    <property type="entry name" value="Sig_transdc_resp-reg_C-effctor"/>
</dbReference>
<keyword evidence="2" id="KW-0238">DNA-binding</keyword>
<evidence type="ECO:0000256" key="1">
    <source>
        <dbReference type="ARBA" id="ARBA00023015"/>
    </source>
</evidence>
<comment type="caution">
    <text evidence="5">The sequence shown here is derived from an EMBL/GenBank/DDBJ whole genome shotgun (WGS) entry which is preliminary data.</text>
</comment>
<keyword evidence="6" id="KW-1185">Reference proteome</keyword>
<dbReference type="PROSITE" id="PS50043">
    <property type="entry name" value="HTH_LUXR_2"/>
    <property type="match status" value="1"/>
</dbReference>
<evidence type="ECO:0000256" key="3">
    <source>
        <dbReference type="ARBA" id="ARBA00023163"/>
    </source>
</evidence>
<dbReference type="GO" id="GO:0006355">
    <property type="term" value="P:regulation of DNA-templated transcription"/>
    <property type="evidence" value="ECO:0007669"/>
    <property type="project" value="InterPro"/>
</dbReference>
<dbReference type="Pfam" id="PF00196">
    <property type="entry name" value="GerE"/>
    <property type="match status" value="1"/>
</dbReference>
<protein>
    <recommendedName>
        <fullName evidence="4">HTH luxR-type domain-containing protein</fullName>
    </recommendedName>
</protein>
<dbReference type="PANTHER" id="PTHR44688">
    <property type="entry name" value="DNA-BINDING TRANSCRIPTIONAL ACTIVATOR DEVR_DOSR"/>
    <property type="match status" value="1"/>
</dbReference>
<evidence type="ECO:0000313" key="5">
    <source>
        <dbReference type="EMBL" id="MBR7834889.1"/>
    </source>
</evidence>
<dbReference type="PRINTS" id="PR00038">
    <property type="entry name" value="HTHLUXR"/>
</dbReference>
<dbReference type="InterPro" id="IPR000792">
    <property type="entry name" value="Tscrpt_reg_LuxR_C"/>
</dbReference>
<dbReference type="InterPro" id="IPR027417">
    <property type="entry name" value="P-loop_NTPase"/>
</dbReference>
<dbReference type="RefSeq" id="WP_212529405.1">
    <property type="nucleotide sequence ID" value="NZ_JAGSOG010000074.1"/>
</dbReference>
<dbReference type="SUPFAM" id="SSF46894">
    <property type="entry name" value="C-terminal effector domain of the bipartite response regulators"/>
    <property type="match status" value="1"/>
</dbReference>
<dbReference type="SUPFAM" id="SSF52540">
    <property type="entry name" value="P-loop containing nucleoside triphosphate hydrolases"/>
    <property type="match status" value="1"/>
</dbReference>
<keyword evidence="1" id="KW-0805">Transcription regulation</keyword>
<sequence length="503" mass="51599">MPSALELWPAPPCAPRSVSAAAGAFVGRQCELAAFDAVLAEADTRPPAVVDLVGDPGVGKTALLTVLAERARARGLHVLTGPGSRSGPKPAVLLLDDVGRAGGVTSDEAAALLGPGAAESLVVVVAHRPGQVSPRLKCALTAAGAAEVELSGLREQELGPLGADGLCDAHRHRELRESGGNPEYVRILAAWCTGPGSCAGGPLPAPHLTIPGEAAAIWSELAALPRAPKAVVRAAGVAGAEFDLELLAEVARMPQDAVLVGIDALLAADLVRPVGSSGQLCFRSLMTRWVAYASTPGGSRFGAHLRALSVLQARGEAPDTCAVHVERCARIGDLESVRGLMDAARLTASSRPLTAAYWYAAALRLLPDAAAHRELRGELAAELAECGTAAGGSAVTSLSEAASVRRIGRPRIRLQPAGLGAEAPGGAESGSRLGLLSSREKEVAVLVSRGRTNQQIARALGVSHKTIETYLSRVFAKLSVCSRAEIANLVGRTEGGADYAVGY</sequence>
<name>A0A941EVW1_9ACTN</name>
<feature type="domain" description="HTH luxR-type" evidence="4">
    <location>
        <begin position="429"/>
        <end position="494"/>
    </location>
</feature>
<dbReference type="PANTHER" id="PTHR44688:SF16">
    <property type="entry name" value="DNA-BINDING TRANSCRIPTIONAL ACTIVATOR DEVR_DOSR"/>
    <property type="match status" value="1"/>
</dbReference>